<comment type="caution">
    <text evidence="1">The sequence shown here is derived from an EMBL/GenBank/DDBJ whole genome shotgun (WGS) entry which is preliminary data.</text>
</comment>
<reference evidence="1" key="1">
    <citation type="submission" date="2019-08" db="EMBL/GenBank/DDBJ databases">
        <authorList>
            <person name="Kucharzyk K."/>
            <person name="Murdoch R.W."/>
            <person name="Higgins S."/>
            <person name="Loffler F."/>
        </authorList>
    </citation>
    <scope>NUCLEOTIDE SEQUENCE</scope>
</reference>
<sequence>MHAFRTGNALKALVACLIKRNLQLVGNPLPCRVVIARGVRHNPVQIKNDRAYGTVDLRFRLFDANASVVYHHFLVFAFQHANDAALCIDRNGYPAATECQHKRIARPAVRQ</sequence>
<name>A0A645FPN2_9ZZZZ</name>
<organism evidence="1">
    <name type="scientific">bioreactor metagenome</name>
    <dbReference type="NCBI Taxonomy" id="1076179"/>
    <lineage>
        <taxon>unclassified sequences</taxon>
        <taxon>metagenomes</taxon>
        <taxon>ecological metagenomes</taxon>
    </lineage>
</organism>
<dbReference type="AlphaFoldDB" id="A0A645FPN2"/>
<evidence type="ECO:0000313" key="1">
    <source>
        <dbReference type="EMBL" id="MPN15666.1"/>
    </source>
</evidence>
<proteinExistence type="predicted"/>
<gene>
    <name evidence="1" type="ORF">SDC9_163000</name>
</gene>
<accession>A0A645FPN2</accession>
<dbReference type="EMBL" id="VSSQ01062502">
    <property type="protein sequence ID" value="MPN15666.1"/>
    <property type="molecule type" value="Genomic_DNA"/>
</dbReference>
<protein>
    <submittedName>
        <fullName evidence="1">Uncharacterized protein</fullName>
    </submittedName>
</protein>